<evidence type="ECO:0000313" key="1">
    <source>
        <dbReference type="EMBL" id="KAK4297622.1"/>
    </source>
</evidence>
<dbReference type="Proteomes" id="UP001292094">
    <property type="component" value="Unassembled WGS sequence"/>
</dbReference>
<sequence>MDTTTEAEGRKMRTKEDEIRSCQVRLEEDGNRRLKESTTGISRLIGLLWRKRKMVMESEDNEKAAVRNV</sequence>
<evidence type="ECO:0000313" key="2">
    <source>
        <dbReference type="Proteomes" id="UP001292094"/>
    </source>
</evidence>
<protein>
    <submittedName>
        <fullName evidence="1">Uncharacterized protein</fullName>
    </submittedName>
</protein>
<accession>A0AAE1NYV3</accession>
<gene>
    <name evidence="1" type="ORF">Pmani_029973</name>
</gene>
<proteinExistence type="predicted"/>
<reference evidence="1" key="1">
    <citation type="submission" date="2023-11" db="EMBL/GenBank/DDBJ databases">
        <title>Genome assemblies of two species of porcelain crab, Petrolisthes cinctipes and Petrolisthes manimaculis (Anomura: Porcellanidae).</title>
        <authorList>
            <person name="Angst P."/>
        </authorList>
    </citation>
    <scope>NUCLEOTIDE SEQUENCE</scope>
    <source>
        <strain evidence="1">PB745_02</strain>
        <tissue evidence="1">Gill</tissue>
    </source>
</reference>
<keyword evidence="2" id="KW-1185">Reference proteome</keyword>
<comment type="caution">
    <text evidence="1">The sequence shown here is derived from an EMBL/GenBank/DDBJ whole genome shotgun (WGS) entry which is preliminary data.</text>
</comment>
<dbReference type="AlphaFoldDB" id="A0AAE1NYV3"/>
<organism evidence="1 2">
    <name type="scientific">Petrolisthes manimaculis</name>
    <dbReference type="NCBI Taxonomy" id="1843537"/>
    <lineage>
        <taxon>Eukaryota</taxon>
        <taxon>Metazoa</taxon>
        <taxon>Ecdysozoa</taxon>
        <taxon>Arthropoda</taxon>
        <taxon>Crustacea</taxon>
        <taxon>Multicrustacea</taxon>
        <taxon>Malacostraca</taxon>
        <taxon>Eumalacostraca</taxon>
        <taxon>Eucarida</taxon>
        <taxon>Decapoda</taxon>
        <taxon>Pleocyemata</taxon>
        <taxon>Anomura</taxon>
        <taxon>Galatheoidea</taxon>
        <taxon>Porcellanidae</taxon>
        <taxon>Petrolisthes</taxon>
    </lineage>
</organism>
<dbReference type="EMBL" id="JAWZYT010003601">
    <property type="protein sequence ID" value="KAK4297622.1"/>
    <property type="molecule type" value="Genomic_DNA"/>
</dbReference>
<name>A0AAE1NYV3_9EUCA</name>